<dbReference type="FunFam" id="3.30.160.60:FF:000634">
    <property type="entry name" value="Zinc finger X-chromosomal protein"/>
    <property type="match status" value="1"/>
</dbReference>
<evidence type="ECO:0000256" key="4">
    <source>
        <dbReference type="ARBA" id="ARBA00022833"/>
    </source>
</evidence>
<evidence type="ECO:0000256" key="2">
    <source>
        <dbReference type="ARBA" id="ARBA00022737"/>
    </source>
</evidence>
<feature type="compositionally biased region" description="Polar residues" evidence="6">
    <location>
        <begin position="284"/>
        <end position="302"/>
    </location>
</feature>
<dbReference type="Proteomes" id="UP000191024">
    <property type="component" value="Chromosome D"/>
</dbReference>
<dbReference type="SUPFAM" id="SSF57667">
    <property type="entry name" value="beta-beta-alpha zinc fingers"/>
    <property type="match status" value="1"/>
</dbReference>
<evidence type="ECO:0000256" key="5">
    <source>
        <dbReference type="PROSITE-ProRule" id="PRU00042"/>
    </source>
</evidence>
<keyword evidence="1" id="KW-0479">Metal-binding</keyword>
<accession>A0A1G4JCC3</accession>
<dbReference type="Pfam" id="PF00096">
    <property type="entry name" value="zf-C2H2"/>
    <property type="match status" value="2"/>
</dbReference>
<feature type="domain" description="C2H2-type" evidence="7">
    <location>
        <begin position="331"/>
        <end position="359"/>
    </location>
</feature>
<dbReference type="STRING" id="1230905.A0A1G4JCC3"/>
<keyword evidence="4" id="KW-0862">Zinc</keyword>
<dbReference type="GO" id="GO:0008270">
    <property type="term" value="F:zinc ion binding"/>
    <property type="evidence" value="ECO:0007669"/>
    <property type="project" value="UniProtKB-KW"/>
</dbReference>
<evidence type="ECO:0000313" key="8">
    <source>
        <dbReference type="EMBL" id="SCU87751.1"/>
    </source>
</evidence>
<keyword evidence="9" id="KW-1185">Reference proteome</keyword>
<dbReference type="OrthoDB" id="654211at2759"/>
<evidence type="ECO:0000259" key="7">
    <source>
        <dbReference type="PROSITE" id="PS50157"/>
    </source>
</evidence>
<keyword evidence="3 5" id="KW-0863">Zinc-finger</keyword>
<dbReference type="PANTHER" id="PTHR23235:SF120">
    <property type="entry name" value="KRUPPEL-LIKE FACTOR 15"/>
    <property type="match status" value="1"/>
</dbReference>
<dbReference type="GO" id="GO:0000978">
    <property type="term" value="F:RNA polymerase II cis-regulatory region sequence-specific DNA binding"/>
    <property type="evidence" value="ECO:0007669"/>
    <property type="project" value="TreeGrafter"/>
</dbReference>
<dbReference type="InterPro" id="IPR013087">
    <property type="entry name" value="Znf_C2H2_type"/>
</dbReference>
<dbReference type="PANTHER" id="PTHR23235">
    <property type="entry name" value="KRUEPPEL-LIKE TRANSCRIPTION FACTOR"/>
    <property type="match status" value="1"/>
</dbReference>
<evidence type="ECO:0000256" key="1">
    <source>
        <dbReference type="ARBA" id="ARBA00022723"/>
    </source>
</evidence>
<evidence type="ECO:0000256" key="3">
    <source>
        <dbReference type="ARBA" id="ARBA00022771"/>
    </source>
</evidence>
<feature type="region of interest" description="Disordered" evidence="6">
    <location>
        <begin position="284"/>
        <end position="325"/>
    </location>
</feature>
<dbReference type="GO" id="GO:0000981">
    <property type="term" value="F:DNA-binding transcription factor activity, RNA polymerase II-specific"/>
    <property type="evidence" value="ECO:0007669"/>
    <property type="project" value="TreeGrafter"/>
</dbReference>
<dbReference type="PROSITE" id="PS00028">
    <property type="entry name" value="ZINC_FINGER_C2H2_1"/>
    <property type="match status" value="2"/>
</dbReference>
<dbReference type="EMBL" id="LT598463">
    <property type="protein sequence ID" value="SCU87751.1"/>
    <property type="molecule type" value="Genomic_DNA"/>
</dbReference>
<feature type="domain" description="C2H2-type" evidence="7">
    <location>
        <begin position="360"/>
        <end position="387"/>
    </location>
</feature>
<gene>
    <name evidence="8" type="ORF">LAMI_0D07338G</name>
</gene>
<sequence>MSIFPIERTISSDTLVGISFVENKTTATEVATTTAPTSPNSPFNLQLIRKAINESAIENDLTGNTLQSQSHVEEIQLRDRSLIEEMLDLEGRTTQEGESRPKRRLSISGYNSTEPVYYEYEFFERGLRREQRADDEEDIMVTDDEGPEVFSFGLNKQRKGSMFSDYADEMVMNPLLPENEAGTTAELSCRKKRKNYFKLNLFGNNSGSGGSGNKDEEVPLIDPQLLSEEPQPFLKKKYFWSRKPTVPVTQGAAVEDATMGGVINPSQLVNDEYLGRSLSVSTSARGSSFSSPDGSVHFNDSSEAGIVKRKGGMPKTRGRKPSPILDASKQFGCEFCDRRFRRQEHLKRHVRSLHMGEKPYKCEICGKMFSRGDNLNQHMKTHASSDAP</sequence>
<dbReference type="SMART" id="SM00355">
    <property type="entry name" value="ZnF_C2H2"/>
    <property type="match status" value="2"/>
</dbReference>
<feature type="compositionally biased region" description="Basic residues" evidence="6">
    <location>
        <begin position="307"/>
        <end position="320"/>
    </location>
</feature>
<organism evidence="8 9">
    <name type="scientific">Lachancea mirantina</name>
    <dbReference type="NCBI Taxonomy" id="1230905"/>
    <lineage>
        <taxon>Eukaryota</taxon>
        <taxon>Fungi</taxon>
        <taxon>Dikarya</taxon>
        <taxon>Ascomycota</taxon>
        <taxon>Saccharomycotina</taxon>
        <taxon>Saccharomycetes</taxon>
        <taxon>Saccharomycetales</taxon>
        <taxon>Saccharomycetaceae</taxon>
        <taxon>Lachancea</taxon>
    </lineage>
</organism>
<evidence type="ECO:0000313" key="9">
    <source>
        <dbReference type="Proteomes" id="UP000191024"/>
    </source>
</evidence>
<name>A0A1G4JCC3_9SACH</name>
<reference evidence="8 9" key="1">
    <citation type="submission" date="2016-03" db="EMBL/GenBank/DDBJ databases">
        <authorList>
            <person name="Devillers H."/>
        </authorList>
    </citation>
    <scope>NUCLEOTIDE SEQUENCE [LARGE SCALE GENOMIC DNA]</scope>
    <source>
        <strain evidence="8">CBS 11717</strain>
    </source>
</reference>
<dbReference type="Gene3D" id="3.30.160.60">
    <property type="entry name" value="Classic Zinc Finger"/>
    <property type="match status" value="2"/>
</dbReference>
<evidence type="ECO:0000256" key="6">
    <source>
        <dbReference type="SAM" id="MobiDB-lite"/>
    </source>
</evidence>
<dbReference type="InterPro" id="IPR036236">
    <property type="entry name" value="Znf_C2H2_sf"/>
</dbReference>
<dbReference type="AlphaFoldDB" id="A0A1G4JCC3"/>
<dbReference type="PROSITE" id="PS50157">
    <property type="entry name" value="ZINC_FINGER_C2H2_2"/>
    <property type="match status" value="2"/>
</dbReference>
<proteinExistence type="predicted"/>
<keyword evidence="2" id="KW-0677">Repeat</keyword>
<protein>
    <submittedName>
        <fullName evidence="8">LAMI_0D07338g1_1</fullName>
    </submittedName>
</protein>